<dbReference type="AlphaFoldDB" id="A0AA38IPX8"/>
<reference evidence="6" key="1">
    <citation type="journal article" date="2023" name="G3 (Bethesda)">
        <title>Whole genome assemblies of Zophobas morio and Tenebrio molitor.</title>
        <authorList>
            <person name="Kaur S."/>
            <person name="Stinson S.A."/>
            <person name="diCenzo G.C."/>
        </authorList>
    </citation>
    <scope>NUCLEOTIDE SEQUENCE</scope>
    <source>
        <strain evidence="6">QUZm001</strain>
    </source>
</reference>
<evidence type="ECO:0000256" key="2">
    <source>
        <dbReference type="ARBA" id="ARBA00022490"/>
    </source>
</evidence>
<dbReference type="GO" id="GO:0046621">
    <property type="term" value="P:negative regulation of organ growth"/>
    <property type="evidence" value="ECO:0007669"/>
    <property type="project" value="TreeGrafter"/>
</dbReference>
<evidence type="ECO:0000256" key="4">
    <source>
        <dbReference type="SAM" id="Phobius"/>
    </source>
</evidence>
<dbReference type="Pfam" id="PF00397">
    <property type="entry name" value="WW"/>
    <property type="match status" value="2"/>
</dbReference>
<dbReference type="InterPro" id="IPR051105">
    <property type="entry name" value="WWC/KIBRA_Hippo_Reg"/>
</dbReference>
<comment type="subcellular location">
    <subcellularLocation>
        <location evidence="1">Cytoplasm</location>
    </subcellularLocation>
</comment>
<dbReference type="GO" id="GO:0035330">
    <property type="term" value="P:regulation of hippo signaling"/>
    <property type="evidence" value="ECO:0007669"/>
    <property type="project" value="TreeGrafter"/>
</dbReference>
<dbReference type="CDD" id="cd00201">
    <property type="entry name" value="WW"/>
    <property type="match status" value="2"/>
</dbReference>
<gene>
    <name evidence="6" type="ORF">Zmor_010023</name>
</gene>
<accession>A0AA38IPX8</accession>
<evidence type="ECO:0000313" key="6">
    <source>
        <dbReference type="EMBL" id="KAJ3658272.1"/>
    </source>
</evidence>
<comment type="caution">
    <text evidence="6">The sequence shown here is derived from an EMBL/GenBank/DDBJ whole genome shotgun (WGS) entry which is preliminary data.</text>
</comment>
<organism evidence="6 7">
    <name type="scientific">Zophobas morio</name>
    <dbReference type="NCBI Taxonomy" id="2755281"/>
    <lineage>
        <taxon>Eukaryota</taxon>
        <taxon>Metazoa</taxon>
        <taxon>Ecdysozoa</taxon>
        <taxon>Arthropoda</taxon>
        <taxon>Hexapoda</taxon>
        <taxon>Insecta</taxon>
        <taxon>Pterygota</taxon>
        <taxon>Neoptera</taxon>
        <taxon>Endopterygota</taxon>
        <taxon>Coleoptera</taxon>
        <taxon>Polyphaga</taxon>
        <taxon>Cucujiformia</taxon>
        <taxon>Tenebrionidae</taxon>
        <taxon>Zophobas</taxon>
    </lineage>
</organism>
<keyword evidence="4" id="KW-1133">Transmembrane helix</keyword>
<dbReference type="GO" id="GO:0016477">
    <property type="term" value="P:cell migration"/>
    <property type="evidence" value="ECO:0007669"/>
    <property type="project" value="TreeGrafter"/>
</dbReference>
<evidence type="ECO:0000256" key="3">
    <source>
        <dbReference type="ARBA" id="ARBA00022553"/>
    </source>
</evidence>
<feature type="domain" description="WW" evidence="5">
    <location>
        <begin position="9"/>
        <end position="42"/>
    </location>
</feature>
<protein>
    <recommendedName>
        <fullName evidence="5">WW domain-containing protein</fullName>
    </recommendedName>
</protein>
<dbReference type="PROSITE" id="PS50020">
    <property type="entry name" value="WW_DOMAIN_2"/>
    <property type="match status" value="2"/>
</dbReference>
<keyword evidence="7" id="KW-1185">Reference proteome</keyword>
<feature type="domain" description="WW" evidence="5">
    <location>
        <begin position="56"/>
        <end position="89"/>
    </location>
</feature>
<dbReference type="GO" id="GO:0005737">
    <property type="term" value="C:cytoplasm"/>
    <property type="evidence" value="ECO:0007669"/>
    <property type="project" value="UniProtKB-SubCell"/>
</dbReference>
<dbReference type="EMBL" id="JALNTZ010000003">
    <property type="protein sequence ID" value="KAJ3658272.1"/>
    <property type="molecule type" value="Genomic_DNA"/>
</dbReference>
<keyword evidence="2" id="KW-0963">Cytoplasm</keyword>
<dbReference type="Gene3D" id="2.20.70.10">
    <property type="match status" value="2"/>
</dbReference>
<dbReference type="GO" id="GO:0060090">
    <property type="term" value="F:molecular adaptor activity"/>
    <property type="evidence" value="ECO:0007669"/>
    <property type="project" value="TreeGrafter"/>
</dbReference>
<sequence length="261" mass="30001">MPRKRNGEIPLPEGWDYGRDYDGKVYFIDHNSKKTTWIDPRDRFTKPQTFADCIGNELPLGWEEAYDGQIGPYYINHQTQSTQLEDPRQEWRAIQEAMLREYLQTAQDVLEVGTRSRVFGRVFRALEAAIPNNAWTYLMHSGANCKKRLGFFKCWLPFRAADSGLIAWEKPQKCGSGAARWMHQLMKVMQRAKIVDSVYYEAFSDFMRFLMGSVHLNGGLQMRLLGLGMVIAVTQLVILLMEFIAEIVARKSTVSTRGECA</sequence>
<feature type="transmembrane region" description="Helical" evidence="4">
    <location>
        <begin position="224"/>
        <end position="245"/>
    </location>
</feature>
<dbReference type="PROSITE" id="PS01159">
    <property type="entry name" value="WW_DOMAIN_1"/>
    <property type="match status" value="1"/>
</dbReference>
<dbReference type="GO" id="GO:0006355">
    <property type="term" value="P:regulation of DNA-templated transcription"/>
    <property type="evidence" value="ECO:0007669"/>
    <property type="project" value="TreeGrafter"/>
</dbReference>
<dbReference type="InterPro" id="IPR001202">
    <property type="entry name" value="WW_dom"/>
</dbReference>
<name>A0AA38IPX8_9CUCU</name>
<keyword evidence="4" id="KW-0812">Transmembrane</keyword>
<keyword evidence="3" id="KW-0597">Phosphoprotein</keyword>
<evidence type="ECO:0000256" key="1">
    <source>
        <dbReference type="ARBA" id="ARBA00004496"/>
    </source>
</evidence>
<evidence type="ECO:0000259" key="5">
    <source>
        <dbReference type="PROSITE" id="PS50020"/>
    </source>
</evidence>
<dbReference type="PANTHER" id="PTHR14791">
    <property type="entry name" value="BOMB/KIRA PROTEINS"/>
    <property type="match status" value="1"/>
</dbReference>
<dbReference type="GO" id="GO:0019900">
    <property type="term" value="F:kinase binding"/>
    <property type="evidence" value="ECO:0007669"/>
    <property type="project" value="TreeGrafter"/>
</dbReference>
<proteinExistence type="predicted"/>
<dbReference type="Proteomes" id="UP001168821">
    <property type="component" value="Unassembled WGS sequence"/>
</dbReference>
<dbReference type="SUPFAM" id="SSF51045">
    <property type="entry name" value="WW domain"/>
    <property type="match status" value="2"/>
</dbReference>
<dbReference type="PANTHER" id="PTHR14791:SF29">
    <property type="entry name" value="PROTEIN KIBRA"/>
    <property type="match status" value="1"/>
</dbReference>
<dbReference type="InterPro" id="IPR036020">
    <property type="entry name" value="WW_dom_sf"/>
</dbReference>
<keyword evidence="4" id="KW-0472">Membrane</keyword>
<evidence type="ECO:0000313" key="7">
    <source>
        <dbReference type="Proteomes" id="UP001168821"/>
    </source>
</evidence>
<dbReference type="SMART" id="SM00456">
    <property type="entry name" value="WW"/>
    <property type="match status" value="2"/>
</dbReference>